<protein>
    <recommendedName>
        <fullName evidence="1">SCP domain-containing protein</fullName>
    </recommendedName>
</protein>
<feature type="domain" description="SCP" evidence="1">
    <location>
        <begin position="12"/>
        <end position="145"/>
    </location>
</feature>
<sequence length="197" mass="21579">MARASKLEKLMLNLVNGARDRAGLRDLKFDGNLNESAEDHSEWMLRTDIFNHTGAGGSQPTERMREAGYRLTGNWLTGENIALVSIDGDGSLKDEVRQLHQMLMNSPGHRANILKGGYQDIGIGIERGSFKINGQVFDALVVTQNFGRSAAPRQIDAEPLALNAPSRDALFAPPATSQAVSAQSFFTPFWAADDFLF</sequence>
<evidence type="ECO:0000313" key="3">
    <source>
        <dbReference type="Proteomes" id="UP000638981"/>
    </source>
</evidence>
<name>A0A918TJM9_9RHOB</name>
<organism evidence="2 3">
    <name type="scientific">Neogemmobacter tilapiae</name>
    <dbReference type="NCBI Taxonomy" id="875041"/>
    <lineage>
        <taxon>Bacteria</taxon>
        <taxon>Pseudomonadati</taxon>
        <taxon>Pseudomonadota</taxon>
        <taxon>Alphaproteobacteria</taxon>
        <taxon>Rhodobacterales</taxon>
        <taxon>Paracoccaceae</taxon>
        <taxon>Neogemmobacter</taxon>
    </lineage>
</organism>
<dbReference type="SUPFAM" id="SSF55797">
    <property type="entry name" value="PR-1-like"/>
    <property type="match status" value="1"/>
</dbReference>
<dbReference type="PANTHER" id="PTHR31157">
    <property type="entry name" value="SCP DOMAIN-CONTAINING PROTEIN"/>
    <property type="match status" value="1"/>
</dbReference>
<dbReference type="Pfam" id="PF00188">
    <property type="entry name" value="CAP"/>
    <property type="match status" value="1"/>
</dbReference>
<dbReference type="Proteomes" id="UP000638981">
    <property type="component" value="Unassembled WGS sequence"/>
</dbReference>
<dbReference type="InterPro" id="IPR014044">
    <property type="entry name" value="CAP_dom"/>
</dbReference>
<dbReference type="RefSeq" id="WP_189410567.1">
    <property type="nucleotide sequence ID" value="NZ_BMYJ01000003.1"/>
</dbReference>
<evidence type="ECO:0000313" key="2">
    <source>
        <dbReference type="EMBL" id="GHC50058.1"/>
    </source>
</evidence>
<evidence type="ECO:0000259" key="1">
    <source>
        <dbReference type="Pfam" id="PF00188"/>
    </source>
</evidence>
<dbReference type="Gene3D" id="3.40.33.10">
    <property type="entry name" value="CAP"/>
    <property type="match status" value="1"/>
</dbReference>
<dbReference type="AlphaFoldDB" id="A0A918TJM9"/>
<dbReference type="CDD" id="cd05379">
    <property type="entry name" value="CAP_bacterial"/>
    <property type="match status" value="1"/>
</dbReference>
<reference evidence="2" key="2">
    <citation type="submission" date="2020-09" db="EMBL/GenBank/DDBJ databases">
        <authorList>
            <person name="Sun Q."/>
            <person name="Kim S."/>
        </authorList>
    </citation>
    <scope>NUCLEOTIDE SEQUENCE</scope>
    <source>
        <strain evidence="2">KCTC 23310</strain>
    </source>
</reference>
<gene>
    <name evidence="2" type="ORF">GCM10007315_10300</name>
</gene>
<proteinExistence type="predicted"/>
<accession>A0A918TJM9</accession>
<comment type="caution">
    <text evidence="2">The sequence shown here is derived from an EMBL/GenBank/DDBJ whole genome shotgun (WGS) entry which is preliminary data.</text>
</comment>
<reference evidence="2" key="1">
    <citation type="journal article" date="2014" name="Int. J. Syst. Evol. Microbiol.">
        <title>Complete genome sequence of Corynebacterium casei LMG S-19264T (=DSM 44701T), isolated from a smear-ripened cheese.</title>
        <authorList>
            <consortium name="US DOE Joint Genome Institute (JGI-PGF)"/>
            <person name="Walter F."/>
            <person name="Albersmeier A."/>
            <person name="Kalinowski J."/>
            <person name="Ruckert C."/>
        </authorList>
    </citation>
    <scope>NUCLEOTIDE SEQUENCE</scope>
    <source>
        <strain evidence="2">KCTC 23310</strain>
    </source>
</reference>
<dbReference type="PANTHER" id="PTHR31157:SF1">
    <property type="entry name" value="SCP DOMAIN-CONTAINING PROTEIN"/>
    <property type="match status" value="1"/>
</dbReference>
<dbReference type="InterPro" id="IPR035940">
    <property type="entry name" value="CAP_sf"/>
</dbReference>
<dbReference type="EMBL" id="BMYJ01000003">
    <property type="protein sequence ID" value="GHC50058.1"/>
    <property type="molecule type" value="Genomic_DNA"/>
</dbReference>
<keyword evidence="3" id="KW-1185">Reference proteome</keyword>